<dbReference type="AlphaFoldDB" id="A0A3L6N1R4"/>
<evidence type="ECO:0000313" key="3">
    <source>
        <dbReference type="EMBL" id="RKK10777.1"/>
    </source>
</evidence>
<evidence type="ECO:0000256" key="1">
    <source>
        <dbReference type="SAM" id="Coils"/>
    </source>
</evidence>
<comment type="caution">
    <text evidence="3">The sequence shown here is derived from an EMBL/GenBank/DDBJ whole genome shotgun (WGS) entry which is preliminary data.</text>
</comment>
<protein>
    <submittedName>
        <fullName evidence="3">Uncharacterized protein</fullName>
    </submittedName>
</protein>
<sequence>MPIRFDKNGAMVRVSYCSCDNPEVERRGSRQTPHCTLCDRHCPDEEAIFHALRDLESIEVLRKRQYKKTNYRTGKIEAVMTEARGQSNTKTLMDLYGTNEFRSVVKRLWMRGRFRAGYTTQDLDCLSPAPDAEEESVIVKPTGDTPEKSEWELLVPADAPAEASAYDAGEEETPAEAVSAEDAPTEEAPTKEVSAEYGSSPEDEIPTAEAYPMEAYNEDPPAEAKSAEVDEACECDCVQEEQKAIYLPLSSQHKSMILLQEVLEGACFAYGKKRLAILLREREWDCVEAVALRTWMDQLASIQHIFGAVPGKDLFESVASIQDVATSRTPINSSRMKKLLNDAVRLTEILEVKDYSDIVKRVRLGIEMAIEGLSREEHEAEEQQSKKLKRIAEERLELDRREADVRDEQERAKRGCRKSTELEVRSLLGEAKKSLETVAFFSQ</sequence>
<dbReference type="Proteomes" id="UP000270866">
    <property type="component" value="Unassembled WGS sequence"/>
</dbReference>
<reference evidence="3 4" key="1">
    <citation type="journal article" date="2018" name="Sci. Rep.">
        <title>Characterisation of pathogen-specific regions and novel effector candidates in Fusarium oxysporum f. sp. cepae.</title>
        <authorList>
            <person name="Armitage A.D."/>
            <person name="Taylor A."/>
            <person name="Sobczyk M.K."/>
            <person name="Baxter L."/>
            <person name="Greenfield B.P."/>
            <person name="Bates H.J."/>
            <person name="Wilson F."/>
            <person name="Jackson A.C."/>
            <person name="Ott S."/>
            <person name="Harrison R.J."/>
            <person name="Clarkson J.P."/>
        </authorList>
    </citation>
    <scope>NUCLEOTIDE SEQUENCE [LARGE SCALE GENOMIC DNA]</scope>
    <source>
        <strain evidence="3 4">FoC_Fus2</strain>
    </source>
</reference>
<proteinExistence type="predicted"/>
<dbReference type="EMBL" id="MRCU01000010">
    <property type="protein sequence ID" value="RKK10777.1"/>
    <property type="molecule type" value="Genomic_DNA"/>
</dbReference>
<accession>A0A3L6N1R4</accession>
<keyword evidence="1" id="KW-0175">Coiled coil</keyword>
<feature type="region of interest" description="Disordered" evidence="2">
    <location>
        <begin position="163"/>
        <end position="203"/>
    </location>
</feature>
<organism evidence="3 4">
    <name type="scientific">Fusarium oxysporum f. sp. cepae</name>
    <dbReference type="NCBI Taxonomy" id="396571"/>
    <lineage>
        <taxon>Eukaryota</taxon>
        <taxon>Fungi</taxon>
        <taxon>Dikarya</taxon>
        <taxon>Ascomycota</taxon>
        <taxon>Pezizomycotina</taxon>
        <taxon>Sordariomycetes</taxon>
        <taxon>Hypocreomycetidae</taxon>
        <taxon>Hypocreales</taxon>
        <taxon>Nectriaceae</taxon>
        <taxon>Fusarium</taxon>
        <taxon>Fusarium oxysporum species complex</taxon>
    </lineage>
</organism>
<evidence type="ECO:0000313" key="4">
    <source>
        <dbReference type="Proteomes" id="UP000270866"/>
    </source>
</evidence>
<feature type="coiled-coil region" evidence="1">
    <location>
        <begin position="375"/>
        <end position="411"/>
    </location>
</feature>
<gene>
    <name evidence="3" type="ORF">BFJ65_g14773</name>
</gene>
<name>A0A3L6N1R4_FUSOX</name>
<evidence type="ECO:0000256" key="2">
    <source>
        <dbReference type="SAM" id="MobiDB-lite"/>
    </source>
</evidence>